<proteinExistence type="predicted"/>
<evidence type="ECO:0008006" key="3">
    <source>
        <dbReference type="Google" id="ProtNLM"/>
    </source>
</evidence>
<evidence type="ECO:0000313" key="2">
    <source>
        <dbReference type="Proteomes" id="UP001171111"/>
    </source>
</evidence>
<accession>A0ABT8T740</accession>
<evidence type="ECO:0000313" key="1">
    <source>
        <dbReference type="EMBL" id="MDO2409531.1"/>
    </source>
</evidence>
<comment type="caution">
    <text evidence="1">The sequence shown here is derived from an EMBL/GenBank/DDBJ whole genome shotgun (WGS) entry which is preliminary data.</text>
</comment>
<reference evidence="1 2" key="1">
    <citation type="submission" date="2023-06" db="EMBL/GenBank/DDBJ databases">
        <title>Campylobacter magnum sp. nov., isolated from cecal contents of domestic pigs (Sus scrofa domesticus).</title>
        <authorList>
            <person name="Papic B."/>
            <person name="Gruntar I."/>
        </authorList>
    </citation>
    <scope>NUCLEOTIDE SEQUENCE [LARGE SCALE GENOMIC DNA]</scope>
    <source>
        <strain evidence="2">34484-21</strain>
    </source>
</reference>
<organism evidence="1 2">
    <name type="scientific">Campylobacter magnus</name>
    <dbReference type="NCBI Taxonomy" id="3026462"/>
    <lineage>
        <taxon>Bacteria</taxon>
        <taxon>Pseudomonadati</taxon>
        <taxon>Campylobacterota</taxon>
        <taxon>Epsilonproteobacteria</taxon>
        <taxon>Campylobacterales</taxon>
        <taxon>Campylobacteraceae</taxon>
        <taxon>Campylobacter</taxon>
    </lineage>
</organism>
<keyword evidence="2" id="KW-1185">Reference proteome</keyword>
<protein>
    <recommendedName>
        <fullName evidence="3">Lipoprotein</fullName>
    </recommendedName>
</protein>
<sequence>MLGLACCSSSTADDAPIKVAVEYRTTQNQQTGEYFQYPNVRIRAVADQVEIIDLIGNDGDCNPLPYVNPKLPKILKKGQAIEYAFQRRFCQRLSTFEVETLDDTYTFTFE</sequence>
<dbReference type="Proteomes" id="UP001171111">
    <property type="component" value="Unassembled WGS sequence"/>
</dbReference>
<dbReference type="RefSeq" id="WP_302244370.1">
    <property type="nucleotide sequence ID" value="NZ_JAULJQ010000005.1"/>
</dbReference>
<dbReference type="EMBL" id="JAULJQ010000005">
    <property type="protein sequence ID" value="MDO2409531.1"/>
    <property type="molecule type" value="Genomic_DNA"/>
</dbReference>
<name>A0ABT8T740_9BACT</name>
<gene>
    <name evidence="1" type="ORF">Q2362_05380</name>
</gene>